<evidence type="ECO:0000256" key="9">
    <source>
        <dbReference type="ARBA" id="ARBA00022946"/>
    </source>
</evidence>
<dbReference type="InterPro" id="IPR036412">
    <property type="entry name" value="HAD-like_sf"/>
</dbReference>
<comment type="subcellular location">
    <subcellularLocation>
        <location evidence="1">Mitochondrion inner membrane</location>
        <topology evidence="1">Single-pass membrane protein</topology>
    </subcellularLocation>
</comment>
<comment type="caution">
    <text evidence="18">The sequence shown here is derived from an EMBL/GenBank/DDBJ whole genome shotgun (WGS) entry which is preliminary data.</text>
</comment>
<dbReference type="GO" id="GO:0015031">
    <property type="term" value="P:protein transport"/>
    <property type="evidence" value="ECO:0007669"/>
    <property type="project" value="UniProtKB-KW"/>
</dbReference>
<evidence type="ECO:0000256" key="5">
    <source>
        <dbReference type="ARBA" id="ARBA00022448"/>
    </source>
</evidence>
<evidence type="ECO:0000259" key="17">
    <source>
        <dbReference type="PROSITE" id="PS50969"/>
    </source>
</evidence>
<feature type="compositionally biased region" description="Low complexity" evidence="16">
    <location>
        <begin position="222"/>
        <end position="234"/>
    </location>
</feature>
<organism evidence="18 19">
    <name type="scientific">Colletotrichum scovillei</name>
    <dbReference type="NCBI Taxonomy" id="1209932"/>
    <lineage>
        <taxon>Eukaryota</taxon>
        <taxon>Fungi</taxon>
        <taxon>Dikarya</taxon>
        <taxon>Ascomycota</taxon>
        <taxon>Pezizomycotina</taxon>
        <taxon>Sordariomycetes</taxon>
        <taxon>Hypocreomycetidae</taxon>
        <taxon>Glomerellales</taxon>
        <taxon>Glomerellaceae</taxon>
        <taxon>Colletotrichum</taxon>
        <taxon>Colletotrichum acutatum species complex</taxon>
    </lineage>
</organism>
<feature type="domain" description="FCP1 homology" evidence="17">
    <location>
        <begin position="391"/>
        <end position="534"/>
    </location>
</feature>
<accession>A0A9P7RD14</accession>
<keyword evidence="6" id="KW-0812">Transmembrane</keyword>
<evidence type="ECO:0000256" key="10">
    <source>
        <dbReference type="ARBA" id="ARBA00022989"/>
    </source>
</evidence>
<evidence type="ECO:0000256" key="3">
    <source>
        <dbReference type="ARBA" id="ARBA00013483"/>
    </source>
</evidence>
<dbReference type="InterPro" id="IPR050365">
    <property type="entry name" value="TIM50"/>
</dbReference>
<keyword evidence="13" id="KW-0472">Membrane</keyword>
<keyword evidence="10" id="KW-1133">Transmembrane helix</keyword>
<feature type="compositionally biased region" description="Low complexity" evidence="16">
    <location>
        <begin position="194"/>
        <end position="214"/>
    </location>
</feature>
<evidence type="ECO:0000256" key="14">
    <source>
        <dbReference type="ARBA" id="ARBA00059797"/>
    </source>
</evidence>
<dbReference type="InterPro" id="IPR023214">
    <property type="entry name" value="HAD_sf"/>
</dbReference>
<keyword evidence="5" id="KW-0813">Transport</keyword>
<keyword evidence="8" id="KW-0653">Protein transport</keyword>
<evidence type="ECO:0000256" key="7">
    <source>
        <dbReference type="ARBA" id="ARBA00022792"/>
    </source>
</evidence>
<dbReference type="GO" id="GO:0005743">
    <property type="term" value="C:mitochondrial inner membrane"/>
    <property type="evidence" value="ECO:0007669"/>
    <property type="project" value="UniProtKB-SubCell"/>
</dbReference>
<comment type="function">
    <text evidence="14">Essential component of the TIM23 complex, a complex that mediates the translocation of transit peptide-containing proteins across the mitochondrial inner membrane. Required to direct preproteins in transit and direct them to the channel protein TIM23, and possibly facilitates transfer of the translocating proteins from the TOM complex to the TIM23 complex.</text>
</comment>
<evidence type="ECO:0000313" key="18">
    <source>
        <dbReference type="EMBL" id="KAG7054403.1"/>
    </source>
</evidence>
<dbReference type="SMART" id="SM00577">
    <property type="entry name" value="CPDc"/>
    <property type="match status" value="1"/>
</dbReference>
<feature type="compositionally biased region" description="Polar residues" evidence="16">
    <location>
        <begin position="171"/>
        <end position="182"/>
    </location>
</feature>
<dbReference type="AlphaFoldDB" id="A0A9P7RD14"/>
<dbReference type="Proteomes" id="UP000699042">
    <property type="component" value="Unassembled WGS sequence"/>
</dbReference>
<evidence type="ECO:0000256" key="12">
    <source>
        <dbReference type="ARBA" id="ARBA00023128"/>
    </source>
</evidence>
<evidence type="ECO:0000256" key="6">
    <source>
        <dbReference type="ARBA" id="ARBA00022692"/>
    </source>
</evidence>
<feature type="compositionally biased region" description="Basic and acidic residues" evidence="16">
    <location>
        <begin position="235"/>
        <end position="246"/>
    </location>
</feature>
<comment type="similarity">
    <text evidence="2">Belongs to the TIM50 family.</text>
</comment>
<evidence type="ECO:0000256" key="15">
    <source>
        <dbReference type="ARBA" id="ARBA00063960"/>
    </source>
</evidence>
<reference evidence="18" key="1">
    <citation type="submission" date="2021-05" db="EMBL/GenBank/DDBJ databases">
        <title>Comparative genomics of three Colletotrichum scovillei strains and genetic complementation revealed genes involved fungal growth and virulence on chili pepper.</title>
        <authorList>
            <person name="Hsieh D.-K."/>
            <person name="Chuang S.-C."/>
            <person name="Chen C.-Y."/>
            <person name="Chao Y.-T."/>
            <person name="Lu M.-Y.J."/>
            <person name="Lee M.-H."/>
            <person name="Shih M.-C."/>
        </authorList>
    </citation>
    <scope>NUCLEOTIDE SEQUENCE</scope>
    <source>
        <strain evidence="18">Coll-153</strain>
    </source>
</reference>
<evidence type="ECO:0000256" key="2">
    <source>
        <dbReference type="ARBA" id="ARBA00006344"/>
    </source>
</evidence>
<comment type="subunit">
    <text evidence="15">Component of the TIM23 complex, at least composed of TIM23, TIM17, TIM50 and TIM21. Interacts with preproteins in transit.</text>
</comment>
<dbReference type="FunFam" id="3.40.50.1000:FF:000019">
    <property type="entry name" value="Mitochondrial import inner membrane translocase subunit TIM50"/>
    <property type="match status" value="1"/>
</dbReference>
<dbReference type="EMBL" id="JAESDN010000003">
    <property type="protein sequence ID" value="KAG7054403.1"/>
    <property type="molecule type" value="Genomic_DNA"/>
</dbReference>
<dbReference type="Pfam" id="PF03031">
    <property type="entry name" value="NIF"/>
    <property type="match status" value="1"/>
</dbReference>
<dbReference type="InterPro" id="IPR004274">
    <property type="entry name" value="FCP1_dom"/>
</dbReference>
<keyword evidence="7" id="KW-0999">Mitochondrion inner membrane</keyword>
<keyword evidence="11" id="KW-0811">Translocation</keyword>
<dbReference type="PANTHER" id="PTHR12210">
    <property type="entry name" value="DULLARD PROTEIN PHOSPHATASE"/>
    <property type="match status" value="1"/>
</dbReference>
<dbReference type="SUPFAM" id="SSF56784">
    <property type="entry name" value="HAD-like"/>
    <property type="match status" value="1"/>
</dbReference>
<proteinExistence type="inferred from homology"/>
<name>A0A9P7RD14_9PEZI</name>
<keyword evidence="12" id="KW-0496">Mitochondrion</keyword>
<evidence type="ECO:0000256" key="1">
    <source>
        <dbReference type="ARBA" id="ARBA00004434"/>
    </source>
</evidence>
<evidence type="ECO:0000256" key="11">
    <source>
        <dbReference type="ARBA" id="ARBA00023010"/>
    </source>
</evidence>
<keyword evidence="9" id="KW-0809">Transit peptide</keyword>
<protein>
    <recommendedName>
        <fullName evidence="4">Mitochondrial import inner membrane translocase subunit TIM50</fullName>
    </recommendedName>
    <alternativeName>
        <fullName evidence="3">Mitochondrial import inner membrane translocase subunit tim50</fullName>
    </alternativeName>
</protein>
<sequence>MEIAGEYSAPGRTLVLTLATVAPAPWGTFQVLQDSHFTVKFQVPSFSRHRAPNELSFVPLVRKFKGGPDSVLPHRKFLVPSSGISPNPLHLNLTRLHQHLIPSAGAPRNTYPSFINHRIKTTVQPRSHQYIVTSTLALETPCCQGQLASRAAQLYRSVATPAARRPEFLASSWTRGFAQNNKPKGPSSEKPIDQQKSSESTQEETSASSSPEYKAAYEEAAEASSKTSSTQTPKSDAENAADKTEAPEPAAPTGPLPDLTQGIPSTLAYEMSGATNKAALAALAEEEAVAQGGGRGRGELPDSAYVSSTDRKRQQFASRMFLAFVGFGAAGAVYLGRNWEDKADELRHAEDAPNGWGFGAWWNRVTARTGDFLNYYQEPAFEKLLPDPDPSFERPYTLCISLEDMLVHSEWTREHGWRVAKRPGVDYFLRYLSQYYELVLFTSVPFAIGEPLVRKLDPYRFIMWPLYREATKYKDGEVVKDLSYLNRDLSKVIIIDSSDKHVQNQPENAIVLPKWKGESKDKELVSLIPFLEYIHTMQYGDVRKVLKSFEGKHIPTEFARREAIARAEFNKQVEAKKKKAPSGMGLLGGMLGLKPSNMALMVAPDGEQNPHEALAQGKMLQDIARERGQRNYEMLEKEIRENGEKWLKEEAAMQEKAQQEAMQSMMGSFSGWFVKGDDANKKQ</sequence>
<evidence type="ECO:0000256" key="4">
    <source>
        <dbReference type="ARBA" id="ARBA00020799"/>
    </source>
</evidence>
<evidence type="ECO:0000313" key="19">
    <source>
        <dbReference type="Proteomes" id="UP000699042"/>
    </source>
</evidence>
<dbReference type="CDD" id="cd07521">
    <property type="entry name" value="HAD_FCP1-like"/>
    <property type="match status" value="1"/>
</dbReference>
<dbReference type="PROSITE" id="PS50969">
    <property type="entry name" value="FCP1"/>
    <property type="match status" value="1"/>
</dbReference>
<gene>
    <name evidence="18" type="ORF">JMJ77_001470</name>
</gene>
<dbReference type="Gene3D" id="3.40.50.1000">
    <property type="entry name" value="HAD superfamily/HAD-like"/>
    <property type="match status" value="1"/>
</dbReference>
<evidence type="ECO:0000256" key="8">
    <source>
        <dbReference type="ARBA" id="ARBA00022927"/>
    </source>
</evidence>
<evidence type="ECO:0000256" key="13">
    <source>
        <dbReference type="ARBA" id="ARBA00023136"/>
    </source>
</evidence>
<keyword evidence="19" id="KW-1185">Reference proteome</keyword>
<evidence type="ECO:0000256" key="16">
    <source>
        <dbReference type="SAM" id="MobiDB-lite"/>
    </source>
</evidence>
<feature type="region of interest" description="Disordered" evidence="16">
    <location>
        <begin position="171"/>
        <end position="263"/>
    </location>
</feature>